<dbReference type="GO" id="GO:0016791">
    <property type="term" value="F:phosphatase activity"/>
    <property type="evidence" value="ECO:0007669"/>
    <property type="project" value="TreeGrafter"/>
</dbReference>
<dbReference type="Pfam" id="PF08282">
    <property type="entry name" value="Hydrolase_3"/>
    <property type="match status" value="1"/>
</dbReference>
<dbReference type="PANTHER" id="PTHR10000:SF8">
    <property type="entry name" value="HAD SUPERFAMILY HYDROLASE-LIKE, TYPE 3"/>
    <property type="match status" value="1"/>
</dbReference>
<dbReference type="Gene3D" id="3.40.50.1000">
    <property type="entry name" value="HAD superfamily/HAD-like"/>
    <property type="match status" value="1"/>
</dbReference>
<reference evidence="1 2" key="1">
    <citation type="submission" date="2018-08" db="EMBL/GenBank/DDBJ databases">
        <title>Meiothermus luteus KCTC 52599 genome sequencing project.</title>
        <authorList>
            <person name="Da Costa M.S."/>
            <person name="Albuquerque L."/>
            <person name="Raposo P."/>
            <person name="Froufe H.J.C."/>
            <person name="Barroso C.S."/>
            <person name="Egas C."/>
        </authorList>
    </citation>
    <scope>NUCLEOTIDE SEQUENCE [LARGE SCALE GENOMIC DNA]</scope>
    <source>
        <strain evidence="1 2">KCTC 52599</strain>
    </source>
</reference>
<name>A0A399EIW1_9DEIN</name>
<dbReference type="InterPro" id="IPR036412">
    <property type="entry name" value="HAD-like_sf"/>
</dbReference>
<dbReference type="GO" id="GO:0005829">
    <property type="term" value="C:cytosol"/>
    <property type="evidence" value="ECO:0007669"/>
    <property type="project" value="TreeGrafter"/>
</dbReference>
<protein>
    <submittedName>
        <fullName evidence="1">5-amino-6-(5-phospho-D-ribitylamino)uracil phosphatase YcsE</fullName>
        <ecNumber evidence="1">3.1.3.-</ecNumber>
    </submittedName>
</protein>
<gene>
    <name evidence="1" type="primary">ycsE</name>
    <name evidence="1" type="ORF">Mlute_01828</name>
</gene>
<evidence type="ECO:0000313" key="2">
    <source>
        <dbReference type="Proteomes" id="UP000265800"/>
    </source>
</evidence>
<comment type="caution">
    <text evidence="1">The sequence shown here is derived from an EMBL/GenBank/DDBJ whole genome shotgun (WGS) entry which is preliminary data.</text>
</comment>
<organism evidence="1 2">
    <name type="scientific">Meiothermus luteus</name>
    <dbReference type="NCBI Taxonomy" id="2026184"/>
    <lineage>
        <taxon>Bacteria</taxon>
        <taxon>Thermotogati</taxon>
        <taxon>Deinococcota</taxon>
        <taxon>Deinococci</taxon>
        <taxon>Thermales</taxon>
        <taxon>Thermaceae</taxon>
        <taxon>Meiothermus</taxon>
    </lineage>
</organism>
<dbReference type="Proteomes" id="UP000265800">
    <property type="component" value="Unassembled WGS sequence"/>
</dbReference>
<dbReference type="GO" id="GO:0000287">
    <property type="term" value="F:magnesium ion binding"/>
    <property type="evidence" value="ECO:0007669"/>
    <property type="project" value="TreeGrafter"/>
</dbReference>
<sequence length="68" mass="7048">MAGRLGLSLAQAAMVGDGENDLELIKAAGLGIAMGNAPEQVKRAAQRVVERVENCGLAEALALARIFK</sequence>
<dbReference type="InterPro" id="IPR023214">
    <property type="entry name" value="HAD_sf"/>
</dbReference>
<keyword evidence="1" id="KW-0378">Hydrolase</keyword>
<dbReference type="PROSITE" id="PS01229">
    <property type="entry name" value="COF_2"/>
    <property type="match status" value="1"/>
</dbReference>
<dbReference type="PANTHER" id="PTHR10000">
    <property type="entry name" value="PHOSPHOSERINE PHOSPHATASE"/>
    <property type="match status" value="1"/>
</dbReference>
<accession>A0A399EIW1</accession>
<proteinExistence type="predicted"/>
<dbReference type="EMBL" id="QWKZ01000057">
    <property type="protein sequence ID" value="RIH84664.1"/>
    <property type="molecule type" value="Genomic_DNA"/>
</dbReference>
<evidence type="ECO:0000313" key="1">
    <source>
        <dbReference type="EMBL" id="RIH84664.1"/>
    </source>
</evidence>
<dbReference type="EC" id="3.1.3.-" evidence="1"/>
<keyword evidence="2" id="KW-1185">Reference proteome</keyword>
<dbReference type="SUPFAM" id="SSF56784">
    <property type="entry name" value="HAD-like"/>
    <property type="match status" value="1"/>
</dbReference>
<dbReference type="AlphaFoldDB" id="A0A399EIW1"/>